<dbReference type="Gene3D" id="2.60.40.1820">
    <property type="match status" value="1"/>
</dbReference>
<evidence type="ECO:0000256" key="1">
    <source>
        <dbReference type="SAM" id="MobiDB-lite"/>
    </source>
</evidence>
<dbReference type="KEGG" id="xba:C7S18_06600"/>
<dbReference type="Proteomes" id="UP000241074">
    <property type="component" value="Chromosome"/>
</dbReference>
<dbReference type="AlphaFoldDB" id="A0A2P1PPX1"/>
<evidence type="ECO:0008006" key="4">
    <source>
        <dbReference type="Google" id="ProtNLM"/>
    </source>
</evidence>
<reference evidence="2 3" key="1">
    <citation type="submission" date="2018-03" db="EMBL/GenBank/DDBJ databases">
        <title>Ahniella affigens gen. nov., sp. nov., a gammaproteobacterium isolated from sandy soil near a stream.</title>
        <authorList>
            <person name="Ko Y."/>
            <person name="Kim J.-H."/>
        </authorList>
    </citation>
    <scope>NUCLEOTIDE SEQUENCE [LARGE SCALE GENOMIC DNA]</scope>
    <source>
        <strain evidence="2 3">D13</strain>
    </source>
</reference>
<sequence length="217" mass="23404">MTGVPSGPLATGKLATENESSRQTPILEQNFAKQSRIIRQDSNIRLPIPGKSVHSVVLPVELPMFRLIRSVAVLSLLAALAACGSKEVKRINPPDVSVQSLAVAADSATLSLRVHNHSDVTMTFGNFDLKLRLATNAPFSISSNATIEVSPHTAEIIDLQVNRNSLSTDALKRLEAGEMVAYSLFGQVESLAPKSRLYDLSFEARLSAVPGKPGEYR</sequence>
<accession>A0A2P1PPX1</accession>
<gene>
    <name evidence="2" type="ORF">C7S18_06600</name>
</gene>
<evidence type="ECO:0000313" key="3">
    <source>
        <dbReference type="Proteomes" id="UP000241074"/>
    </source>
</evidence>
<feature type="region of interest" description="Disordered" evidence="1">
    <location>
        <begin position="1"/>
        <end position="23"/>
    </location>
</feature>
<evidence type="ECO:0000313" key="2">
    <source>
        <dbReference type="EMBL" id="AVP96889.1"/>
    </source>
</evidence>
<keyword evidence="3" id="KW-1185">Reference proteome</keyword>
<dbReference type="EMBL" id="CP027860">
    <property type="protein sequence ID" value="AVP96889.1"/>
    <property type="molecule type" value="Genomic_DNA"/>
</dbReference>
<proteinExistence type="predicted"/>
<organism evidence="2 3">
    <name type="scientific">Ahniella affigens</name>
    <dbReference type="NCBI Taxonomy" id="2021234"/>
    <lineage>
        <taxon>Bacteria</taxon>
        <taxon>Pseudomonadati</taxon>
        <taxon>Pseudomonadota</taxon>
        <taxon>Gammaproteobacteria</taxon>
        <taxon>Lysobacterales</taxon>
        <taxon>Rhodanobacteraceae</taxon>
        <taxon>Ahniella</taxon>
    </lineage>
</organism>
<name>A0A2P1PPX1_9GAMM</name>
<protein>
    <recommendedName>
        <fullName evidence="4">Water stress and hypersensitive response domain-containing protein</fullName>
    </recommendedName>
</protein>
<reference evidence="2 3" key="2">
    <citation type="submission" date="2018-03" db="EMBL/GenBank/DDBJ databases">
        <authorList>
            <person name="Keele B.F."/>
        </authorList>
    </citation>
    <scope>NUCLEOTIDE SEQUENCE [LARGE SCALE GENOMIC DNA]</scope>
    <source>
        <strain evidence="2 3">D13</strain>
    </source>
</reference>